<proteinExistence type="predicted"/>
<dbReference type="InterPro" id="IPR045829">
    <property type="entry name" value="PKD_6"/>
</dbReference>
<evidence type="ECO:0000259" key="2">
    <source>
        <dbReference type="Pfam" id="PF19081"/>
    </source>
</evidence>
<dbReference type="Pfam" id="PF19081">
    <property type="entry name" value="Ig_7"/>
    <property type="match status" value="1"/>
</dbReference>
<evidence type="ECO:0000259" key="3">
    <source>
        <dbReference type="Pfam" id="PF19408"/>
    </source>
</evidence>
<accession>A0A098LA90</accession>
<feature type="domain" description="PKD-like" evidence="3">
    <location>
        <begin position="862"/>
        <end position="934"/>
    </location>
</feature>
<dbReference type="Gene3D" id="2.60.40.10">
    <property type="entry name" value="Immunoglobulins"/>
    <property type="match status" value="2"/>
</dbReference>
<feature type="chain" id="PRO_5001937025" evidence="1">
    <location>
        <begin position="21"/>
        <end position="2117"/>
    </location>
</feature>
<dbReference type="eggNOG" id="COG3210">
    <property type="taxonomic scope" value="Bacteria"/>
</dbReference>
<dbReference type="Proteomes" id="UP000030185">
    <property type="component" value="Unassembled WGS sequence"/>
</dbReference>
<comment type="caution">
    <text evidence="4">The sequence shown here is derived from an EMBL/GenBank/DDBJ whole genome shotgun (WGS) entry which is preliminary data.</text>
</comment>
<feature type="signal peptide" evidence="1">
    <location>
        <begin position="1"/>
        <end position="20"/>
    </location>
</feature>
<dbReference type="Pfam" id="PF19408">
    <property type="entry name" value="PKD_6"/>
    <property type="match status" value="1"/>
</dbReference>
<dbReference type="Gene3D" id="2.160.20.10">
    <property type="entry name" value="Single-stranded right-handed beta-helix, Pectin lyase-like"/>
    <property type="match status" value="2"/>
</dbReference>
<dbReference type="eggNOG" id="COG3291">
    <property type="taxonomic scope" value="Bacteria"/>
</dbReference>
<sequence>MKKVILFLLFLIATITGSMAGTVFVVDNNGDGDNFQGYTDNDGTNTLRKCIRLANSTGNGGTPHQIVFKLAAGTVIQVNSDLPAINNNGNAGGLVIDASIAPMAGYNGTPLIGIFRGNGQNGNGFNIDGANNVTIRGLAIQNFVVGIRVNNSTGSTLDKNFIGTNLAGTSIAGTAIRTSGILIDANATNTNITNNVISGCMSAGDGNFYGAINIRPGSHGIKITSNFIGTDASSSNFLGNGTNQPYRQQGIYIDGSSTVANPIVISNNVISGNIGNGIWATNTAGLKIVGNHIGTDLGGTKAIGNKAAGIRVDRSNNVTIGGSTAADRNVISGNGGAVDSRPCGPDYCGEPCNFNACPTGYDATLQTGIYFSEVTSSRISGNYVGTNNTGTSTGTNNSLGNFYAGIKLETNSSNVTIGGNTAAEGNVIGGNGFGIYPNNGKGYRGHGIQLNGGSVSNIFVYNNRVGVGPNNEEIGNRQDGISLLGAHDCKIGDAASIGDPAGKGNIVGNNSWGIFLQSDFSNNNNSNQARNNSIKGNYLGNDGTVVLGNGTRALDDEGAGIGIQHGSNNNIVELNVISGNRDGITFRGQGFGAGVANNSEATSNIIRSNYIGTDKTGKTAMANKNNGILVTEGAQYITIGGVVAGQGNIISGNTADGIHMEDGDRIKIFNNKIGVEKDGLALANGGDGIELKQSTGTTGGSSNNIIGGVNAGEPNTIANNGGNGVVVDGTTSINNSIHHNSFSCNALRGIVLSNGGNNSYATPTFTGTPEAFTVTGPAGSFIELYALDNCNNCASGTNNKLQGLTLIASGLSPLTPTAAQLAGRTNNGVTATASAGSTTAAHNTSEFSACTTLCAKPTPVITSNDGFAICANTKNVTYKTALVAGNKYAWSVSGGLTIVGSATNESITVNVGATGGTITLTETSGACSTTVTQVITLKPRPTISISVDTAVICNDARPTLTANAVPSTATYQWKNAAGTNIANQTASTFTPSAPGWYKVEATLDGCVSALDSAYVEDKSITVDLNPKGSVFICDDKPVDLKALVTPSTPLVGSYKFDWYQGATKIQSGTSNTYSTKTNGDYTVTVSNDKCSATSPVATISNSTLEANIDLSGTQTICDNNALELTASPMITGTYIWKRNGVEVQNGPSNKYSTSMSGKYTVTVIAGSAAACSDESDTLTIENKTVEVSAKISGNGVICDDTAILITADTSGTNAGTIEWYKNGVLISNTGLTYSTKETGKYTVKLINGLCSDVSNEIEIINNTVTIVASITGGNIICDNKPIQVKADTTGTNAGTIKWYRNGVLIPNASGLSVDALASGQYSVSIHYGLCSDSADGVAIINNTKKITAALSGSDLICDNLPIVITADTTGGGKGTLKWYKNGVLISGESGLTLSTNETGEYTVSINDGICSDSSLSVKVTNNSKEISANIVGDTIICDDKEITIVADTTLGNGTIVWYKNGQVINGQSGLEYTTKETGDYKVVVIGGGCSDTSATVSIKNNTIISSATLAGSGLICDDQPITITASATPTKNNYNFEWLKNEVKISSASSSTYSTAETGKYRVIISGDGCTDTSAVASIFNGTILISLKAQSDTICKGLDTDVSVAITKGGIPQINYVWKASLGTNPVANNDTINVQPERTTTYTVTVSDSTTCSVTGSVEVAVIDVPEGPLSASTPDPVICSSDTDNITLEATGETAKAKLVWYKTSCGVDSVGNGPRVELPHPEKTITYYVSLKNICGNSICKPVTVKVNKDPKDDLLGVLPKDTAICKVYNGNIEFKIDSVYNPDARVAWYMKGCGDSLIASNNNPFVLSTMPKVSTYYYVRLEVEACPSSACDSSRINIIDPEIFADNQKFCKNTDFNTISADVQPANVKWRWMPKDPSYPVLFDTTKLVSEVNVKNPAEPQTWYLIADNEICPPVIDTISIVVHDLPVVTLDIPLDTLCSKVEFDAVATVVKGIPNAYVWLTPNSSIPDTIIVAHHTNPLTKKFIGEVVGRNYFLVTVVDTNGCWAELPAIDSIEIFDHQELVIPNLITPNHDGKNETYIIRDVNNYDILPGAKLEVYNRWGERVYRNSSYDNSWNAANISDGIYYYYLKTGCAKEEYKGWLHIISNNNRNE</sequence>
<dbReference type="InterPro" id="IPR011050">
    <property type="entry name" value="Pectin_lyase_fold/virulence"/>
</dbReference>
<gene>
    <name evidence="4" type="ORF">MYP_1033</name>
</gene>
<name>A0A098LA90_9BACT</name>
<keyword evidence="5" id="KW-1185">Reference proteome</keyword>
<keyword evidence="1" id="KW-0732">Signal</keyword>
<dbReference type="InterPro" id="IPR012334">
    <property type="entry name" value="Pectin_lyas_fold"/>
</dbReference>
<organism evidence="4 5">
    <name type="scientific">Sporocytophaga myxococcoides</name>
    <dbReference type="NCBI Taxonomy" id="153721"/>
    <lineage>
        <taxon>Bacteria</taxon>
        <taxon>Pseudomonadati</taxon>
        <taxon>Bacteroidota</taxon>
        <taxon>Cytophagia</taxon>
        <taxon>Cytophagales</taxon>
        <taxon>Cytophagaceae</taxon>
        <taxon>Sporocytophaga</taxon>
    </lineage>
</organism>
<dbReference type="SMART" id="SM00710">
    <property type="entry name" value="PbH1"/>
    <property type="match status" value="13"/>
</dbReference>
<evidence type="ECO:0000313" key="4">
    <source>
        <dbReference type="EMBL" id="GAL83805.1"/>
    </source>
</evidence>
<dbReference type="InterPro" id="IPR013783">
    <property type="entry name" value="Ig-like_fold"/>
</dbReference>
<dbReference type="SUPFAM" id="SSF48726">
    <property type="entry name" value="Immunoglobulin"/>
    <property type="match status" value="1"/>
</dbReference>
<dbReference type="SUPFAM" id="SSF51126">
    <property type="entry name" value="Pectin lyase-like"/>
    <property type="match status" value="2"/>
</dbReference>
<evidence type="ECO:0000256" key="1">
    <source>
        <dbReference type="SAM" id="SignalP"/>
    </source>
</evidence>
<dbReference type="InterPro" id="IPR006626">
    <property type="entry name" value="PbH1"/>
</dbReference>
<dbReference type="STRING" id="153721.MYP_1033"/>
<feature type="domain" description="Ig-like" evidence="2">
    <location>
        <begin position="1676"/>
        <end position="1752"/>
    </location>
</feature>
<dbReference type="RefSeq" id="WP_045459468.1">
    <property type="nucleotide sequence ID" value="NZ_BBLT01000002.1"/>
</dbReference>
<protein>
    <submittedName>
        <fullName evidence="4">Uncharacterized protein</fullName>
    </submittedName>
</protein>
<dbReference type="Pfam" id="PF13585">
    <property type="entry name" value="CHU_C"/>
    <property type="match status" value="1"/>
</dbReference>
<dbReference type="EMBL" id="BBLT01000002">
    <property type="protein sequence ID" value="GAL83805.1"/>
    <property type="molecule type" value="Genomic_DNA"/>
</dbReference>
<dbReference type="InterPro" id="IPR044023">
    <property type="entry name" value="Ig_7"/>
</dbReference>
<dbReference type="InterPro" id="IPR036179">
    <property type="entry name" value="Ig-like_dom_sf"/>
</dbReference>
<dbReference type="OrthoDB" id="9757947at2"/>
<reference evidence="4 5" key="1">
    <citation type="submission" date="2014-09" db="EMBL/GenBank/DDBJ databases">
        <title>Sporocytophaga myxococcoides PG-01 genome sequencing.</title>
        <authorList>
            <person name="Liu L."/>
            <person name="Gao P.J."/>
            <person name="Chen G.J."/>
            <person name="Wang L.S."/>
        </authorList>
    </citation>
    <scope>NUCLEOTIDE SEQUENCE [LARGE SCALE GENOMIC DNA]</scope>
    <source>
        <strain evidence="4 5">PG-01</strain>
    </source>
</reference>
<evidence type="ECO:0000313" key="5">
    <source>
        <dbReference type="Proteomes" id="UP000030185"/>
    </source>
</evidence>